<proteinExistence type="predicted"/>
<dbReference type="GO" id="GO:0005886">
    <property type="term" value="C:plasma membrane"/>
    <property type="evidence" value="ECO:0007669"/>
    <property type="project" value="InterPro"/>
</dbReference>
<reference evidence="2 3" key="1">
    <citation type="submission" date="2015-04" db="EMBL/GenBank/DDBJ databases">
        <title>Whole genome shotgun sequence of Sphingomonas changbaiensis NBRC 104936.</title>
        <authorList>
            <person name="Katano-Makiyama Y."/>
            <person name="Hosoyama A."/>
            <person name="Hashimoto M."/>
            <person name="Noguchi M."/>
            <person name="Tsuchikane K."/>
            <person name="Ohji S."/>
            <person name="Yamazoe A."/>
            <person name="Ichikawa N."/>
            <person name="Kimura A."/>
            <person name="Fujita N."/>
        </authorList>
    </citation>
    <scope>NUCLEOTIDE SEQUENCE [LARGE SCALE GENOMIC DNA]</scope>
    <source>
        <strain evidence="2 3">NBRC 104936</strain>
    </source>
</reference>
<dbReference type="RefSeq" id="WP_046348664.1">
    <property type="nucleotide sequence ID" value="NZ_BBWU01000039.1"/>
</dbReference>
<evidence type="ECO:0000313" key="2">
    <source>
        <dbReference type="EMBL" id="GAO39872.1"/>
    </source>
</evidence>
<dbReference type="InterPro" id="IPR010664">
    <property type="entry name" value="LipoPS_assembly_LptC-rel"/>
</dbReference>
<dbReference type="AlphaFoldDB" id="A0A0E9MQ46"/>
<accession>A0A0E9MQ46</accession>
<dbReference type="Pfam" id="PF06835">
    <property type="entry name" value="LptC"/>
    <property type="match status" value="1"/>
</dbReference>
<dbReference type="NCBIfam" id="TIGR04409">
    <property type="entry name" value="LptC_YrbK"/>
    <property type="match status" value="1"/>
</dbReference>
<dbReference type="OrthoDB" id="7423492at2"/>
<keyword evidence="1" id="KW-1133">Transmembrane helix</keyword>
<protein>
    <recommendedName>
        <fullName evidence="4">LPS export ABC transporter periplasmic protein LptC</fullName>
    </recommendedName>
</protein>
<keyword evidence="1" id="KW-0812">Transmembrane</keyword>
<gene>
    <name evidence="2" type="ORF">SCH01S_39_01570</name>
</gene>
<evidence type="ECO:0000313" key="3">
    <source>
        <dbReference type="Proteomes" id="UP000033202"/>
    </source>
</evidence>
<evidence type="ECO:0008006" key="4">
    <source>
        <dbReference type="Google" id="ProtNLM"/>
    </source>
</evidence>
<feature type="transmembrane region" description="Helical" evidence="1">
    <location>
        <begin position="31"/>
        <end position="53"/>
    </location>
</feature>
<dbReference type="Proteomes" id="UP000033202">
    <property type="component" value="Unassembled WGS sequence"/>
</dbReference>
<name>A0A0E9MQ46_9SPHN</name>
<evidence type="ECO:0000256" key="1">
    <source>
        <dbReference type="SAM" id="Phobius"/>
    </source>
</evidence>
<dbReference type="GO" id="GO:0015221">
    <property type="term" value="F:lipopolysaccharide transmembrane transporter activity"/>
    <property type="evidence" value="ECO:0007669"/>
    <property type="project" value="InterPro"/>
</dbReference>
<dbReference type="InterPro" id="IPR026265">
    <property type="entry name" value="LptC"/>
</dbReference>
<sequence>MSEAAIRSRDERRRWALPGSSHDKVIRWVRMLLPMAIGALVAFMSIAPLTIAGDMSFVLDKNKVQVAKERLRVTEALYRGQDSKGQPFALRAGSAVQATSKEPIVRLQDLSASLAMQSGPAMLRADRARYDMDKEQVQVEGPVTYQSADGYRLVTRDVDVDLNSRTMQSQGPVDGRMPLGTFSGGKISANLPERVVTLTGRARLHIVQGAVRGAR</sequence>
<organism evidence="2 3">
    <name type="scientific">Sphingomonas changbaiensis NBRC 104936</name>
    <dbReference type="NCBI Taxonomy" id="1219043"/>
    <lineage>
        <taxon>Bacteria</taxon>
        <taxon>Pseudomonadati</taxon>
        <taxon>Pseudomonadota</taxon>
        <taxon>Alphaproteobacteria</taxon>
        <taxon>Sphingomonadales</taxon>
        <taxon>Sphingomonadaceae</taxon>
        <taxon>Sphingomonas</taxon>
    </lineage>
</organism>
<keyword evidence="1" id="KW-0472">Membrane</keyword>
<keyword evidence="3" id="KW-1185">Reference proteome</keyword>
<dbReference type="STRING" id="1219043.SCH01S_39_01570"/>
<dbReference type="Gene3D" id="2.60.450.10">
    <property type="entry name" value="Lipopolysaccharide (LPS) transport protein A like domain"/>
    <property type="match status" value="1"/>
</dbReference>
<dbReference type="EMBL" id="BBWU01000039">
    <property type="protein sequence ID" value="GAO39872.1"/>
    <property type="molecule type" value="Genomic_DNA"/>
</dbReference>
<comment type="caution">
    <text evidence="2">The sequence shown here is derived from an EMBL/GenBank/DDBJ whole genome shotgun (WGS) entry which is preliminary data.</text>
</comment>